<evidence type="ECO:0000256" key="4">
    <source>
        <dbReference type="SAM" id="SignalP"/>
    </source>
</evidence>
<keyword evidence="3" id="KW-1015">Disulfide bond</keyword>
<gene>
    <name evidence="7" type="primary">LOC106012849</name>
</gene>
<evidence type="ECO:0000256" key="2">
    <source>
        <dbReference type="ARBA" id="ARBA00022900"/>
    </source>
</evidence>
<keyword evidence="6" id="KW-1185">Reference proteome</keyword>
<dbReference type="PANTHER" id="PTHR10913">
    <property type="entry name" value="FOLLISTATIN-RELATED"/>
    <property type="match status" value="1"/>
</dbReference>
<dbReference type="Proteomes" id="UP000694888">
    <property type="component" value="Unplaced"/>
</dbReference>
<evidence type="ECO:0000256" key="3">
    <source>
        <dbReference type="ARBA" id="ARBA00023157"/>
    </source>
</evidence>
<dbReference type="RefSeq" id="XP_012942467.1">
    <property type="nucleotide sequence ID" value="XM_013087013.2"/>
</dbReference>
<dbReference type="PANTHER" id="PTHR10913:SF45">
    <property type="entry name" value="FOLLISTATIN, ISOFORM A-RELATED"/>
    <property type="match status" value="1"/>
</dbReference>
<evidence type="ECO:0000256" key="1">
    <source>
        <dbReference type="ARBA" id="ARBA00022690"/>
    </source>
</evidence>
<evidence type="ECO:0000313" key="6">
    <source>
        <dbReference type="Proteomes" id="UP000694888"/>
    </source>
</evidence>
<dbReference type="CDD" id="cd00104">
    <property type="entry name" value="KAZAL_FS"/>
    <property type="match status" value="1"/>
</dbReference>
<dbReference type="Pfam" id="PF00050">
    <property type="entry name" value="Kazal_1"/>
    <property type="match status" value="1"/>
</dbReference>
<dbReference type="Gene3D" id="3.30.60.30">
    <property type="match status" value="1"/>
</dbReference>
<keyword evidence="4" id="KW-0732">Signal</keyword>
<protein>
    <submittedName>
        <fullName evidence="7">Turripeptide Pal9.2-like</fullName>
    </submittedName>
</protein>
<feature type="signal peptide" evidence="4">
    <location>
        <begin position="1"/>
        <end position="24"/>
    </location>
</feature>
<dbReference type="PROSITE" id="PS51465">
    <property type="entry name" value="KAZAL_2"/>
    <property type="match status" value="1"/>
</dbReference>
<feature type="chain" id="PRO_5045473823" evidence="4">
    <location>
        <begin position="25"/>
        <end position="86"/>
    </location>
</feature>
<evidence type="ECO:0000259" key="5">
    <source>
        <dbReference type="PROSITE" id="PS51465"/>
    </source>
</evidence>
<sequence length="86" mass="8970">MSSKHTLFVVCLLVTLGLLAIGEGAPVRLPLTLSCRNRACILVYAPVCGTDGNTYSNSCFLGLANCGRIGKDVIKVAHEGACGTLM</sequence>
<keyword evidence="2" id="KW-0722">Serine protease inhibitor</keyword>
<name>A0ABM1A7R1_APLCA</name>
<dbReference type="InterPro" id="IPR036058">
    <property type="entry name" value="Kazal_dom_sf"/>
</dbReference>
<dbReference type="InterPro" id="IPR002350">
    <property type="entry name" value="Kazal_dom"/>
</dbReference>
<keyword evidence="1" id="KW-0646">Protease inhibitor</keyword>
<organism evidence="6 7">
    <name type="scientific">Aplysia californica</name>
    <name type="common">California sea hare</name>
    <dbReference type="NCBI Taxonomy" id="6500"/>
    <lineage>
        <taxon>Eukaryota</taxon>
        <taxon>Metazoa</taxon>
        <taxon>Spiralia</taxon>
        <taxon>Lophotrochozoa</taxon>
        <taxon>Mollusca</taxon>
        <taxon>Gastropoda</taxon>
        <taxon>Heterobranchia</taxon>
        <taxon>Euthyneura</taxon>
        <taxon>Tectipleura</taxon>
        <taxon>Aplysiida</taxon>
        <taxon>Aplysioidea</taxon>
        <taxon>Aplysiidae</taxon>
        <taxon>Aplysia</taxon>
    </lineage>
</organism>
<dbReference type="SUPFAM" id="SSF100895">
    <property type="entry name" value="Kazal-type serine protease inhibitors"/>
    <property type="match status" value="1"/>
</dbReference>
<dbReference type="GeneID" id="106012849"/>
<dbReference type="InterPro" id="IPR050653">
    <property type="entry name" value="Prot_Inhib_GrowthFact_Antg"/>
</dbReference>
<reference evidence="7" key="1">
    <citation type="submission" date="2025-08" db="UniProtKB">
        <authorList>
            <consortium name="RefSeq"/>
        </authorList>
    </citation>
    <scope>IDENTIFICATION</scope>
</reference>
<proteinExistence type="predicted"/>
<evidence type="ECO:0000313" key="7">
    <source>
        <dbReference type="RefSeq" id="XP_012942467.1"/>
    </source>
</evidence>
<dbReference type="SMART" id="SM00280">
    <property type="entry name" value="KAZAL"/>
    <property type="match status" value="1"/>
</dbReference>
<feature type="domain" description="Kazal-like" evidence="5">
    <location>
        <begin position="29"/>
        <end position="84"/>
    </location>
</feature>
<accession>A0ABM1A7R1</accession>